<dbReference type="GO" id="GO:0000160">
    <property type="term" value="P:phosphorelay signal transduction system"/>
    <property type="evidence" value="ECO:0007669"/>
    <property type="project" value="UniProtKB-KW"/>
</dbReference>
<feature type="modified residue" description="Phosphohistidine" evidence="2">
    <location>
        <position position="53"/>
    </location>
</feature>
<dbReference type="Pfam" id="PF01627">
    <property type="entry name" value="Hpt"/>
    <property type="match status" value="1"/>
</dbReference>
<dbReference type="EMBL" id="FNVG01000024">
    <property type="protein sequence ID" value="SEG62161.1"/>
    <property type="molecule type" value="Genomic_DNA"/>
</dbReference>
<dbReference type="AlphaFoldDB" id="A0A1H6BN89"/>
<proteinExistence type="predicted"/>
<name>A0A1H6BN89_9VIBR</name>
<dbReference type="InterPro" id="IPR036641">
    <property type="entry name" value="HPT_dom_sf"/>
</dbReference>
<dbReference type="OrthoDB" id="6401882at2"/>
<evidence type="ECO:0000313" key="4">
    <source>
        <dbReference type="EMBL" id="SEG62161.1"/>
    </source>
</evidence>
<evidence type="ECO:0000256" key="2">
    <source>
        <dbReference type="PROSITE-ProRule" id="PRU00110"/>
    </source>
</evidence>
<reference evidence="5" key="1">
    <citation type="submission" date="2016-10" db="EMBL/GenBank/DDBJ databases">
        <authorList>
            <person name="Varghese N."/>
            <person name="Submissions S."/>
        </authorList>
    </citation>
    <scope>NUCLEOTIDE SEQUENCE [LARGE SCALE GENOMIC DNA]</scope>
    <source>
        <strain evidence="5">CGMCC 1.7062</strain>
    </source>
</reference>
<accession>A0A1H6BN89</accession>
<evidence type="ECO:0000256" key="1">
    <source>
        <dbReference type="ARBA" id="ARBA00023012"/>
    </source>
</evidence>
<organism evidence="4 5">
    <name type="scientific">Vibrio hangzhouensis</name>
    <dbReference type="NCBI Taxonomy" id="462991"/>
    <lineage>
        <taxon>Bacteria</taxon>
        <taxon>Pseudomonadati</taxon>
        <taxon>Pseudomonadota</taxon>
        <taxon>Gammaproteobacteria</taxon>
        <taxon>Vibrionales</taxon>
        <taxon>Vibrionaceae</taxon>
        <taxon>Vibrio</taxon>
    </lineage>
</organism>
<keyword evidence="2" id="KW-0597">Phosphoprotein</keyword>
<keyword evidence="5" id="KW-1185">Reference proteome</keyword>
<dbReference type="GO" id="GO:0004672">
    <property type="term" value="F:protein kinase activity"/>
    <property type="evidence" value="ECO:0007669"/>
    <property type="project" value="UniProtKB-ARBA"/>
</dbReference>
<dbReference type="Proteomes" id="UP000236721">
    <property type="component" value="Unassembled WGS sequence"/>
</dbReference>
<feature type="domain" description="HPt" evidence="3">
    <location>
        <begin position="14"/>
        <end position="111"/>
    </location>
</feature>
<keyword evidence="1" id="KW-0902">Two-component regulatory system</keyword>
<gene>
    <name evidence="4" type="ORF">SAMN04488244_1246</name>
</gene>
<evidence type="ECO:0000259" key="3">
    <source>
        <dbReference type="PROSITE" id="PS50894"/>
    </source>
</evidence>
<sequence length="111" mass="12370">MINFDVLRSYMDDDEDIIQAVFTAFLEEHEDGSDKILSHYTAQNWSDLFLTAHSLKGILSSFGESDTVARLQSIENATRDGIAPHEDDVQHVIKGLAVINQQVIDYLASAS</sequence>
<evidence type="ECO:0000313" key="5">
    <source>
        <dbReference type="Proteomes" id="UP000236721"/>
    </source>
</evidence>
<dbReference type="InterPro" id="IPR008207">
    <property type="entry name" value="Sig_transdc_His_kin_Hpt_dom"/>
</dbReference>
<dbReference type="SUPFAM" id="SSF47226">
    <property type="entry name" value="Histidine-containing phosphotransfer domain, HPT domain"/>
    <property type="match status" value="1"/>
</dbReference>
<dbReference type="Gene3D" id="1.20.120.160">
    <property type="entry name" value="HPT domain"/>
    <property type="match status" value="1"/>
</dbReference>
<dbReference type="PROSITE" id="PS50894">
    <property type="entry name" value="HPT"/>
    <property type="match status" value="1"/>
</dbReference>
<dbReference type="RefSeq" id="WP_103881886.1">
    <property type="nucleotide sequence ID" value="NZ_FNVG01000024.1"/>
</dbReference>
<protein>
    <submittedName>
        <fullName evidence="4">Hpt domain-containing protein</fullName>
    </submittedName>
</protein>